<name>A0A1H2W2Y7_9RHOB</name>
<feature type="transmembrane region" description="Helical" evidence="1">
    <location>
        <begin position="89"/>
        <end position="108"/>
    </location>
</feature>
<dbReference type="AlphaFoldDB" id="A0A1H2W2Y7"/>
<dbReference type="STRING" id="356660.SAMN05444336_102250"/>
<feature type="transmembrane region" description="Helical" evidence="1">
    <location>
        <begin position="154"/>
        <end position="186"/>
    </location>
</feature>
<evidence type="ECO:0000313" key="3">
    <source>
        <dbReference type="Proteomes" id="UP000199118"/>
    </source>
</evidence>
<feature type="transmembrane region" description="Helical" evidence="1">
    <location>
        <begin position="206"/>
        <end position="230"/>
    </location>
</feature>
<feature type="transmembrane region" description="Helical" evidence="1">
    <location>
        <begin position="115"/>
        <end position="134"/>
    </location>
</feature>
<sequence>MSELAAPLMPLALLAAAAIGVPVVQALLVIAALGAAAVFGDNFVQLTHRAVETSASAYALTAAAPFALMGALMARTAPAAGPVGALRAAAPPMALTVVVASASGSAGVGAGTPALVAALAAPVAILALALLVVARVSGGGGVGGGRVDWPWTAIWGGTLALLLSGLAAPAETGALGALAAVGLTLWRGRAQAPAAPLIEAAQATSVLLLTLCAALFFAGVFVAGGGGGLAEAVAAPVGGPAALGLALAAALSLAVGRAAAAVICVAIFAPLVRAGGGEAAGFAALVLIAAQAGPLVAGRRPVAALAALGAMAAVVAAGALAPGLTDGAPALIAGF</sequence>
<accession>A0A1H2W2Y7</accession>
<organism evidence="2 3">
    <name type="scientific">Albimonas donghaensis</name>
    <dbReference type="NCBI Taxonomy" id="356660"/>
    <lineage>
        <taxon>Bacteria</taxon>
        <taxon>Pseudomonadati</taxon>
        <taxon>Pseudomonadota</taxon>
        <taxon>Alphaproteobacteria</taxon>
        <taxon>Rhodobacterales</taxon>
        <taxon>Paracoccaceae</taxon>
        <taxon>Albimonas</taxon>
    </lineage>
</organism>
<evidence type="ECO:0000256" key="1">
    <source>
        <dbReference type="SAM" id="Phobius"/>
    </source>
</evidence>
<feature type="transmembrane region" description="Helical" evidence="1">
    <location>
        <begin position="303"/>
        <end position="321"/>
    </location>
</feature>
<dbReference type="EMBL" id="FNMZ01000002">
    <property type="protein sequence ID" value="SDW74911.1"/>
    <property type="molecule type" value="Genomic_DNA"/>
</dbReference>
<keyword evidence="3" id="KW-1185">Reference proteome</keyword>
<gene>
    <name evidence="2" type="ORF">SAMN05444336_102250</name>
</gene>
<protein>
    <submittedName>
        <fullName evidence="2">Uncharacterized protein</fullName>
    </submittedName>
</protein>
<keyword evidence="1" id="KW-0812">Transmembrane</keyword>
<feature type="transmembrane region" description="Helical" evidence="1">
    <location>
        <begin position="242"/>
        <end position="272"/>
    </location>
</feature>
<dbReference type="RefSeq" id="WP_092680522.1">
    <property type="nucleotide sequence ID" value="NZ_FNMZ01000002.1"/>
</dbReference>
<dbReference type="Proteomes" id="UP000199118">
    <property type="component" value="Unassembled WGS sequence"/>
</dbReference>
<keyword evidence="1" id="KW-0472">Membrane</keyword>
<reference evidence="2 3" key="1">
    <citation type="submission" date="2016-10" db="EMBL/GenBank/DDBJ databases">
        <authorList>
            <person name="de Groot N.N."/>
        </authorList>
    </citation>
    <scope>NUCLEOTIDE SEQUENCE [LARGE SCALE GENOMIC DNA]</scope>
    <source>
        <strain evidence="2 3">DSM 17890</strain>
    </source>
</reference>
<keyword evidence="1" id="KW-1133">Transmembrane helix</keyword>
<feature type="transmembrane region" description="Helical" evidence="1">
    <location>
        <begin position="56"/>
        <end position="77"/>
    </location>
</feature>
<feature type="transmembrane region" description="Helical" evidence="1">
    <location>
        <begin position="279"/>
        <end position="297"/>
    </location>
</feature>
<evidence type="ECO:0000313" key="2">
    <source>
        <dbReference type="EMBL" id="SDW74911.1"/>
    </source>
</evidence>
<proteinExistence type="predicted"/>